<dbReference type="GO" id="GO:0009253">
    <property type="term" value="P:peptidoglycan catabolic process"/>
    <property type="evidence" value="ECO:0007669"/>
    <property type="project" value="InterPro"/>
</dbReference>
<keyword evidence="2 3" id="KW-0732">Signal</keyword>
<keyword evidence="5" id="KW-1185">Reference proteome</keyword>
<dbReference type="PANTHER" id="PTHR23208:SF36">
    <property type="entry name" value="LYSOZYME-RELATED"/>
    <property type="match status" value="1"/>
</dbReference>
<evidence type="ECO:0008006" key="6">
    <source>
        <dbReference type="Google" id="ProtNLM"/>
    </source>
</evidence>
<organism evidence="4 5">
    <name type="scientific">Tothia fuscella</name>
    <dbReference type="NCBI Taxonomy" id="1048955"/>
    <lineage>
        <taxon>Eukaryota</taxon>
        <taxon>Fungi</taxon>
        <taxon>Dikarya</taxon>
        <taxon>Ascomycota</taxon>
        <taxon>Pezizomycotina</taxon>
        <taxon>Dothideomycetes</taxon>
        <taxon>Pleosporomycetidae</taxon>
        <taxon>Venturiales</taxon>
        <taxon>Cylindrosympodiaceae</taxon>
        <taxon>Tothia</taxon>
    </lineage>
</organism>
<evidence type="ECO:0000256" key="1">
    <source>
        <dbReference type="ARBA" id="ARBA00010646"/>
    </source>
</evidence>
<dbReference type="InterPro" id="IPR017853">
    <property type="entry name" value="GH"/>
</dbReference>
<protein>
    <recommendedName>
        <fullName evidence="6">Lysozyme</fullName>
    </recommendedName>
</protein>
<dbReference type="InterPro" id="IPR002053">
    <property type="entry name" value="Glyco_hydro_25"/>
</dbReference>
<evidence type="ECO:0000313" key="5">
    <source>
        <dbReference type="Proteomes" id="UP000800235"/>
    </source>
</evidence>
<dbReference type="GO" id="GO:0016998">
    <property type="term" value="P:cell wall macromolecule catabolic process"/>
    <property type="evidence" value="ECO:0007669"/>
    <property type="project" value="InterPro"/>
</dbReference>
<dbReference type="EMBL" id="MU007052">
    <property type="protein sequence ID" value="KAF2428810.1"/>
    <property type="molecule type" value="Genomic_DNA"/>
</dbReference>
<comment type="similarity">
    <text evidence="1">Belongs to the glycosyl hydrolase 25 family.</text>
</comment>
<sequence length="179" mass="19910">MKILTSLVFIASAATVFADLKGFDISQAQSTSFWSCMRNNGYNKVLIRAYFQSCGSKGGDIDPNFIKSYNAARNAGFKAPDEIDAYMFPCTGTQDNAKCKSPQSQIDQLLNMFATNNVQIHRIWFDVEPGNSQCNAWNFAKDKNLEIARQWTAALKKTGLKWGVYANGSFASLLFTLLT</sequence>
<evidence type="ECO:0000256" key="2">
    <source>
        <dbReference type="ARBA" id="ARBA00022729"/>
    </source>
</evidence>
<name>A0A9P4TWR6_9PEZI</name>
<comment type="caution">
    <text evidence="4">The sequence shown here is derived from an EMBL/GenBank/DDBJ whole genome shotgun (WGS) entry which is preliminary data.</text>
</comment>
<dbReference type="GO" id="GO:0007165">
    <property type="term" value="P:signal transduction"/>
    <property type="evidence" value="ECO:0007669"/>
    <property type="project" value="TreeGrafter"/>
</dbReference>
<feature type="chain" id="PRO_5040367868" description="Lysozyme" evidence="3">
    <location>
        <begin position="19"/>
        <end position="179"/>
    </location>
</feature>
<reference evidence="4" key="1">
    <citation type="journal article" date="2020" name="Stud. Mycol.">
        <title>101 Dothideomycetes genomes: a test case for predicting lifestyles and emergence of pathogens.</title>
        <authorList>
            <person name="Haridas S."/>
            <person name="Albert R."/>
            <person name="Binder M."/>
            <person name="Bloem J."/>
            <person name="Labutti K."/>
            <person name="Salamov A."/>
            <person name="Andreopoulos B."/>
            <person name="Baker S."/>
            <person name="Barry K."/>
            <person name="Bills G."/>
            <person name="Bluhm B."/>
            <person name="Cannon C."/>
            <person name="Castanera R."/>
            <person name="Culley D."/>
            <person name="Daum C."/>
            <person name="Ezra D."/>
            <person name="Gonzalez J."/>
            <person name="Henrissat B."/>
            <person name="Kuo A."/>
            <person name="Liang C."/>
            <person name="Lipzen A."/>
            <person name="Lutzoni F."/>
            <person name="Magnuson J."/>
            <person name="Mondo S."/>
            <person name="Nolan M."/>
            <person name="Ohm R."/>
            <person name="Pangilinan J."/>
            <person name="Park H.-J."/>
            <person name="Ramirez L."/>
            <person name="Alfaro M."/>
            <person name="Sun H."/>
            <person name="Tritt A."/>
            <person name="Yoshinaga Y."/>
            <person name="Zwiers L.-H."/>
            <person name="Turgeon B."/>
            <person name="Goodwin S."/>
            <person name="Spatafora J."/>
            <person name="Crous P."/>
            <person name="Grigoriev I."/>
        </authorList>
    </citation>
    <scope>NUCLEOTIDE SEQUENCE</scope>
    <source>
        <strain evidence="4">CBS 130266</strain>
    </source>
</reference>
<dbReference type="Gene3D" id="3.20.20.80">
    <property type="entry name" value="Glycosidases"/>
    <property type="match status" value="1"/>
</dbReference>
<proteinExistence type="inferred from homology"/>
<dbReference type="OrthoDB" id="2251794at2759"/>
<dbReference type="PANTHER" id="PTHR23208">
    <property type="entry name" value="LYSOZYME PROTEIN"/>
    <property type="match status" value="1"/>
</dbReference>
<feature type="signal peptide" evidence="3">
    <location>
        <begin position="1"/>
        <end position="18"/>
    </location>
</feature>
<dbReference type="InterPro" id="IPR051595">
    <property type="entry name" value="GH25_Enzymes"/>
</dbReference>
<dbReference type="AlphaFoldDB" id="A0A9P4TWR6"/>
<evidence type="ECO:0000313" key="4">
    <source>
        <dbReference type="EMBL" id="KAF2428810.1"/>
    </source>
</evidence>
<accession>A0A9P4TWR6</accession>
<gene>
    <name evidence="4" type="ORF">EJ08DRAFT_311398</name>
</gene>
<dbReference type="PROSITE" id="PS51904">
    <property type="entry name" value="GLYCOSYL_HYDROL_F25_2"/>
    <property type="match status" value="1"/>
</dbReference>
<evidence type="ECO:0000256" key="3">
    <source>
        <dbReference type="SAM" id="SignalP"/>
    </source>
</evidence>
<dbReference type="GO" id="GO:0003796">
    <property type="term" value="F:lysozyme activity"/>
    <property type="evidence" value="ECO:0007669"/>
    <property type="project" value="InterPro"/>
</dbReference>
<dbReference type="SUPFAM" id="SSF51445">
    <property type="entry name" value="(Trans)glycosidases"/>
    <property type="match status" value="1"/>
</dbReference>
<dbReference type="Proteomes" id="UP000800235">
    <property type="component" value="Unassembled WGS sequence"/>
</dbReference>